<feature type="region of interest" description="Disordered" evidence="1">
    <location>
        <begin position="88"/>
        <end position="131"/>
    </location>
</feature>
<name>A0A5B7HLX4_PORTR</name>
<organism evidence="2 3">
    <name type="scientific">Portunus trituberculatus</name>
    <name type="common">Swimming crab</name>
    <name type="synonym">Neptunus trituberculatus</name>
    <dbReference type="NCBI Taxonomy" id="210409"/>
    <lineage>
        <taxon>Eukaryota</taxon>
        <taxon>Metazoa</taxon>
        <taxon>Ecdysozoa</taxon>
        <taxon>Arthropoda</taxon>
        <taxon>Crustacea</taxon>
        <taxon>Multicrustacea</taxon>
        <taxon>Malacostraca</taxon>
        <taxon>Eumalacostraca</taxon>
        <taxon>Eucarida</taxon>
        <taxon>Decapoda</taxon>
        <taxon>Pleocyemata</taxon>
        <taxon>Brachyura</taxon>
        <taxon>Eubrachyura</taxon>
        <taxon>Portunoidea</taxon>
        <taxon>Portunidae</taxon>
        <taxon>Portuninae</taxon>
        <taxon>Portunus</taxon>
    </lineage>
</organism>
<proteinExistence type="predicted"/>
<dbReference type="AlphaFoldDB" id="A0A5B7HLX4"/>
<evidence type="ECO:0000313" key="2">
    <source>
        <dbReference type="EMBL" id="MPC72282.1"/>
    </source>
</evidence>
<protein>
    <submittedName>
        <fullName evidence="2">Uncharacterized protein</fullName>
    </submittedName>
</protein>
<reference evidence="2 3" key="1">
    <citation type="submission" date="2019-05" db="EMBL/GenBank/DDBJ databases">
        <title>Another draft genome of Portunus trituberculatus and its Hox gene families provides insights of decapod evolution.</title>
        <authorList>
            <person name="Jeong J.-H."/>
            <person name="Song I."/>
            <person name="Kim S."/>
            <person name="Choi T."/>
            <person name="Kim D."/>
            <person name="Ryu S."/>
            <person name="Kim W."/>
        </authorList>
    </citation>
    <scope>NUCLEOTIDE SEQUENCE [LARGE SCALE GENOMIC DNA]</scope>
    <source>
        <tissue evidence="2">Muscle</tissue>
    </source>
</reference>
<evidence type="ECO:0000313" key="3">
    <source>
        <dbReference type="Proteomes" id="UP000324222"/>
    </source>
</evidence>
<keyword evidence="3" id="KW-1185">Reference proteome</keyword>
<accession>A0A5B7HLX4</accession>
<feature type="compositionally biased region" description="Polar residues" evidence="1">
    <location>
        <begin position="88"/>
        <end position="112"/>
    </location>
</feature>
<gene>
    <name evidence="2" type="ORF">E2C01_066581</name>
</gene>
<dbReference type="EMBL" id="VSRR010034463">
    <property type="protein sequence ID" value="MPC72282.1"/>
    <property type="molecule type" value="Genomic_DNA"/>
</dbReference>
<dbReference type="Proteomes" id="UP000324222">
    <property type="component" value="Unassembled WGS sequence"/>
</dbReference>
<evidence type="ECO:0000256" key="1">
    <source>
        <dbReference type="SAM" id="MobiDB-lite"/>
    </source>
</evidence>
<sequence length="131" mass="14492">MLYTTVREATYPPQQLRDAEQRREQTIHTCLVHAHFLNSINPGSFGSELNKLYKANDHPSIIIIPGDPPSTTILNIMTKNTPVNTSICNTATPTQSSTNANNTPSQTSTNALDNIPLIKKHSNDNRQQLPT</sequence>
<comment type="caution">
    <text evidence="2">The sequence shown here is derived from an EMBL/GenBank/DDBJ whole genome shotgun (WGS) entry which is preliminary data.</text>
</comment>